<comment type="caution">
    <text evidence="2">The sequence shown here is derived from an EMBL/GenBank/DDBJ whole genome shotgun (WGS) entry which is preliminary data.</text>
</comment>
<keyword evidence="3" id="KW-1185">Reference proteome</keyword>
<gene>
    <name evidence="2" type="ORF">EV671_1009133</name>
</gene>
<dbReference type="Proteomes" id="UP000295110">
    <property type="component" value="Unassembled WGS sequence"/>
</dbReference>
<proteinExistence type="predicted"/>
<dbReference type="EMBL" id="SMBU01000009">
    <property type="protein sequence ID" value="TCU98857.1"/>
    <property type="molecule type" value="Genomic_DNA"/>
</dbReference>
<feature type="region of interest" description="Disordered" evidence="1">
    <location>
        <begin position="1"/>
        <end position="35"/>
    </location>
</feature>
<feature type="compositionally biased region" description="Polar residues" evidence="1">
    <location>
        <begin position="82"/>
        <end position="91"/>
    </location>
</feature>
<protein>
    <submittedName>
        <fullName evidence="2">Uncharacterized protein</fullName>
    </submittedName>
</protein>
<sequence length="91" mass="9785">MNSVNGVGAVTSYRTDSVDARNNSASDTTSQARRDALAANLTEQIDKVTQQPIPPRFPWLSRLTAELEAAAKQRPTFPPTSALGNNIDKTA</sequence>
<feature type="region of interest" description="Disordered" evidence="1">
    <location>
        <begin position="70"/>
        <end position="91"/>
    </location>
</feature>
<organism evidence="2 3">
    <name type="scientific">Roseateles saccharophilus</name>
    <name type="common">Pseudomonas saccharophila</name>
    <dbReference type="NCBI Taxonomy" id="304"/>
    <lineage>
        <taxon>Bacteria</taxon>
        <taxon>Pseudomonadati</taxon>
        <taxon>Pseudomonadota</taxon>
        <taxon>Betaproteobacteria</taxon>
        <taxon>Burkholderiales</taxon>
        <taxon>Sphaerotilaceae</taxon>
        <taxon>Roseateles</taxon>
    </lineage>
</organism>
<evidence type="ECO:0000313" key="2">
    <source>
        <dbReference type="EMBL" id="TCU98857.1"/>
    </source>
</evidence>
<evidence type="ECO:0000313" key="3">
    <source>
        <dbReference type="Proteomes" id="UP000295110"/>
    </source>
</evidence>
<feature type="compositionally biased region" description="Polar residues" evidence="1">
    <location>
        <begin position="12"/>
        <end position="31"/>
    </location>
</feature>
<name>A0A4R3V670_ROSSA</name>
<accession>A0A4R3V670</accession>
<dbReference type="AlphaFoldDB" id="A0A4R3V670"/>
<evidence type="ECO:0000256" key="1">
    <source>
        <dbReference type="SAM" id="MobiDB-lite"/>
    </source>
</evidence>
<reference evidence="2 3" key="1">
    <citation type="submission" date="2019-03" db="EMBL/GenBank/DDBJ databases">
        <title>Genomic Encyclopedia of Type Strains, Phase IV (KMG-IV): sequencing the most valuable type-strain genomes for metagenomic binning, comparative biology and taxonomic classification.</title>
        <authorList>
            <person name="Goeker M."/>
        </authorList>
    </citation>
    <scope>NUCLEOTIDE SEQUENCE [LARGE SCALE GENOMIC DNA]</scope>
    <source>
        <strain evidence="2 3">DSM 654</strain>
    </source>
</reference>
<dbReference type="RefSeq" id="WP_415840480.1">
    <property type="nucleotide sequence ID" value="NZ_CBCSGL010000039.1"/>
</dbReference>